<accession>A0ABS9KGS6</accession>
<dbReference type="PANTHER" id="PTHR42785">
    <property type="entry name" value="DNA TOPOISOMERASE, TYPE IA, CORE"/>
    <property type="match status" value="1"/>
</dbReference>
<dbReference type="EMBL" id="JAKLWS010000025">
    <property type="protein sequence ID" value="MCG2590059.1"/>
    <property type="molecule type" value="Genomic_DNA"/>
</dbReference>
<dbReference type="Gene3D" id="3.40.50.140">
    <property type="match status" value="1"/>
</dbReference>
<protein>
    <submittedName>
        <fullName evidence="1">Toprim domain-containing protein</fullName>
    </submittedName>
</protein>
<dbReference type="SUPFAM" id="SSF56712">
    <property type="entry name" value="Prokaryotic type I DNA topoisomerase"/>
    <property type="match status" value="1"/>
</dbReference>
<keyword evidence="2" id="KW-1185">Reference proteome</keyword>
<reference evidence="1" key="2">
    <citation type="submission" date="2024-05" db="EMBL/GenBank/DDBJ databases">
        <title>Rhodohalobacter halophilus gen. nov., sp. nov., a moderately halophilic member of the family Balneolaceae.</title>
        <authorList>
            <person name="Xia J."/>
        </authorList>
    </citation>
    <scope>NUCLEOTIDE SEQUENCE</scope>
    <source>
        <strain evidence="1">WB101</strain>
    </source>
</reference>
<evidence type="ECO:0000313" key="1">
    <source>
        <dbReference type="EMBL" id="MCG2590059.1"/>
    </source>
</evidence>
<dbReference type="InterPro" id="IPR023405">
    <property type="entry name" value="Topo_IA_core_domain"/>
</dbReference>
<dbReference type="InterPro" id="IPR000380">
    <property type="entry name" value="Topo_IA"/>
</dbReference>
<evidence type="ECO:0000313" key="2">
    <source>
        <dbReference type="Proteomes" id="UP001165366"/>
    </source>
</evidence>
<name>A0ABS9KGS6_9BACT</name>
<dbReference type="InterPro" id="IPR013826">
    <property type="entry name" value="Topo_IA_cen_sub3"/>
</dbReference>
<dbReference type="Proteomes" id="UP001165366">
    <property type="component" value="Unassembled WGS sequence"/>
</dbReference>
<proteinExistence type="predicted"/>
<organism evidence="1 2">
    <name type="scientific">Rhodohalobacter sulfatireducens</name>
    <dbReference type="NCBI Taxonomy" id="2911366"/>
    <lineage>
        <taxon>Bacteria</taxon>
        <taxon>Pseudomonadati</taxon>
        <taxon>Balneolota</taxon>
        <taxon>Balneolia</taxon>
        <taxon>Balneolales</taxon>
        <taxon>Balneolaceae</taxon>
        <taxon>Rhodohalobacter</taxon>
    </lineage>
</organism>
<sequence>MDLSVYTLLIVESPTIAGIIQKLCPPSVYVLSTDGYCWRPKYDATRHKMKAIADPDKREIRKEMKEQSQIANTIVVGVDSDPSGDFIAWSVNKFIKSSNVKRGQLQSLSRESIHNMLSDTTELDESMLENRLKNRLLIQNVWPKHAEISDLQLAGLVSVFGAHHQFHSFLDENNHLYRSTSPVQCPIDEWIGVRSESNSNEFRTVKPLSTFEVLEFLITQKSPESGYDAQLLLNQLFQTILPFSEESLISYPRTSAQAFYSDTWTHLRKQYLKRGSVNDLKPTYLQEIADSDSPHESIHPIDLSLDPGTISGELSKNIGQLYKWIYDQTIRSLSMPEPIDKVLVSDLNPDVAFFPKSSKNRVNAQSLRPCLTMSELGILLDDLGVIKPSNFGKTVDEFISKGWVHLDGPVVAPGKEVLQKLDLADSTRKKLSELNRIKEEPTLTIETAVDVITS</sequence>
<dbReference type="PANTHER" id="PTHR42785:SF1">
    <property type="entry name" value="DNA TOPOISOMERASE"/>
    <property type="match status" value="1"/>
</dbReference>
<gene>
    <name evidence="1" type="ORF">L6773_15890</name>
</gene>
<dbReference type="RefSeq" id="WP_237855416.1">
    <property type="nucleotide sequence ID" value="NZ_JAKLWS010000025.1"/>
</dbReference>
<comment type="caution">
    <text evidence="1">The sequence shown here is derived from an EMBL/GenBank/DDBJ whole genome shotgun (WGS) entry which is preliminary data.</text>
</comment>
<reference evidence="1" key="1">
    <citation type="submission" date="2022-01" db="EMBL/GenBank/DDBJ databases">
        <authorList>
            <person name="Wang Y."/>
        </authorList>
    </citation>
    <scope>NUCLEOTIDE SEQUENCE</scope>
    <source>
        <strain evidence="1">WB101</strain>
    </source>
</reference>
<dbReference type="Gene3D" id="1.10.290.10">
    <property type="entry name" value="Topoisomerase I, domain 4"/>
    <property type="match status" value="1"/>
</dbReference>